<reference evidence="3" key="1">
    <citation type="journal article" date="2018" name="Antonie Van Leeuwenhoek">
        <title>Proteinivorax hydrogeniformans sp. nov., an anaerobic, haloalkaliphilic bacterium fermenting proteinaceous compounds with high hydrogen production.</title>
        <authorList>
            <person name="Boltyanskaya Y."/>
            <person name="Detkova E."/>
            <person name="Pimenov N."/>
            <person name="Kevbrin V."/>
        </authorList>
    </citation>
    <scope>NUCLEOTIDE SEQUENCE</scope>
    <source>
        <strain evidence="3">Z-710</strain>
    </source>
</reference>
<feature type="compositionally biased region" description="Basic residues" evidence="1">
    <location>
        <begin position="1"/>
        <end position="10"/>
    </location>
</feature>
<feature type="transmembrane region" description="Helical" evidence="2">
    <location>
        <begin position="29"/>
        <end position="52"/>
    </location>
</feature>
<keyword evidence="2" id="KW-1133">Transmembrane helix</keyword>
<feature type="region of interest" description="Disordered" evidence="1">
    <location>
        <begin position="1"/>
        <end position="23"/>
    </location>
</feature>
<protein>
    <submittedName>
        <fullName evidence="3">Uncharacterized protein</fullName>
    </submittedName>
</protein>
<proteinExistence type="predicted"/>
<organism evidence="3">
    <name type="scientific">Proteinivorax hydrogeniformans</name>
    <dbReference type="NCBI Taxonomy" id="1826727"/>
    <lineage>
        <taxon>Bacteria</taxon>
        <taxon>Bacillati</taxon>
        <taxon>Bacillota</taxon>
        <taxon>Clostridia</taxon>
        <taxon>Eubacteriales</taxon>
        <taxon>Proteinivoracaceae</taxon>
        <taxon>Proteinivorax</taxon>
    </lineage>
</organism>
<dbReference type="EMBL" id="CP159485">
    <property type="protein sequence ID" value="XCI28045.1"/>
    <property type="molecule type" value="Genomic_DNA"/>
</dbReference>
<name>A0AAU8HRL6_9FIRM</name>
<evidence type="ECO:0000256" key="1">
    <source>
        <dbReference type="SAM" id="MobiDB-lite"/>
    </source>
</evidence>
<gene>
    <name evidence="3" type="ORF">PRVXH_001979</name>
</gene>
<keyword evidence="2" id="KW-0812">Transmembrane</keyword>
<keyword evidence="2" id="KW-0472">Membrane</keyword>
<dbReference type="AlphaFoldDB" id="A0AAU8HRL6"/>
<reference evidence="3" key="2">
    <citation type="submission" date="2024-06" db="EMBL/GenBank/DDBJ databases">
        <authorList>
            <person name="Petrova K.O."/>
            <person name="Toshchakov S.V."/>
            <person name="Boltjanskaja Y.V."/>
            <person name="Kevbrin V.V."/>
        </authorList>
    </citation>
    <scope>NUCLEOTIDE SEQUENCE</scope>
    <source>
        <strain evidence="3">Z-710</strain>
    </source>
</reference>
<evidence type="ECO:0000256" key="2">
    <source>
        <dbReference type="SAM" id="Phobius"/>
    </source>
</evidence>
<evidence type="ECO:0000313" key="3">
    <source>
        <dbReference type="EMBL" id="XCI28045.1"/>
    </source>
</evidence>
<accession>A0AAU8HRL6</accession>
<dbReference type="RefSeq" id="WP_353892622.1">
    <property type="nucleotide sequence ID" value="NZ_CP159485.1"/>
</dbReference>
<sequence length="403" mass="46946">MAKKKKKSLNKSKSNNPTPKKKKMTTGDYVALGVFVALAIVIIGFTSHYFFFYKPAVEEKVTAKGEEFVYRFQDVDYSTFEIEPILELLTPTFRSNAQPQLEGFKSDYKVEEHIATAKGIEAELMNLSSDSAEVRVVHFWEVEQSLAGTDAIWTYFDLVFDKVEMQNDEGEAETKWLITKMVWPSDRQARELNEEKDKPIMNLVSEYVSDELEYDADKAEKEIVKRSYDYAEVRVVMGQEIKEFNVIKTDNKWEIQEVKSASQDVVDELAYIESQKQQLEDISLSFVDKYWTIASHEEFSHESVKELISEDGMDNLGWIIEQRMEDIIEDETKAEVIESMIAELHLDDEVAQVTTIFHLNRDNNKQWRGMKLHFEKVDDSWMINDFTNLYTSQVEEIREAIED</sequence>